<dbReference type="PANTHER" id="PTHR21310:SF57">
    <property type="entry name" value="BLR2944 PROTEIN"/>
    <property type="match status" value="1"/>
</dbReference>
<organism evidence="2 3">
    <name type="scientific">Mycobacterium hippophais</name>
    <dbReference type="NCBI Taxonomy" id="3016340"/>
    <lineage>
        <taxon>Bacteria</taxon>
        <taxon>Bacillati</taxon>
        <taxon>Actinomycetota</taxon>
        <taxon>Actinomycetes</taxon>
        <taxon>Mycobacteriales</taxon>
        <taxon>Mycobacteriaceae</taxon>
        <taxon>Mycobacterium</taxon>
    </lineage>
</organism>
<dbReference type="PANTHER" id="PTHR21310">
    <property type="entry name" value="AMINOGLYCOSIDE PHOSPHOTRANSFERASE-RELATED-RELATED"/>
    <property type="match status" value="1"/>
</dbReference>
<protein>
    <submittedName>
        <fullName evidence="2">Phosphotransferase family protein</fullName>
    </submittedName>
</protein>
<evidence type="ECO:0000313" key="3">
    <source>
        <dbReference type="Proteomes" id="UP001142153"/>
    </source>
</evidence>
<comment type="caution">
    <text evidence="2">The sequence shown here is derived from an EMBL/GenBank/DDBJ whole genome shotgun (WGS) entry which is preliminary data.</text>
</comment>
<dbReference type="Gene3D" id="3.30.200.20">
    <property type="entry name" value="Phosphorylase Kinase, domain 1"/>
    <property type="match status" value="1"/>
</dbReference>
<gene>
    <name evidence="2" type="ORF">O6P37_20210</name>
</gene>
<proteinExistence type="predicted"/>
<dbReference type="InterPro" id="IPR011009">
    <property type="entry name" value="Kinase-like_dom_sf"/>
</dbReference>
<keyword evidence="3" id="KW-1185">Reference proteome</keyword>
<sequence>MAGGDVGTDLAGALVTVLRPVLGDSVAVRDLHRLTGGASRTTWAFDAVTDRAQALILRTGPADEVHAGMELEARAQQRAAAVGAPVPHILAADDSAAALGNPYLICGAIAGETIVRRIFRGLDDAGRDRLLRQCAQALAAIHRADPDDIGLTPADPLAEWRERLDEMGDTTATFEWAFRWLEANRPPPTPPRLVHGDFRMGNLIVDDSGLAAVLDWELVHIGEVYEDLAWFCIRAWRFGAPEHLGAGGLGSVESLLSEYEAAGGCPIDRAAFRWWLAVATLRWGVICRFQAERHLAGQTRSVELAAIGRRVCETEWDLLELLEGRGPR</sequence>
<dbReference type="EMBL" id="JAPZPY010000010">
    <property type="protein sequence ID" value="MCZ8381199.1"/>
    <property type="molecule type" value="Genomic_DNA"/>
</dbReference>
<accession>A0ABT4PX93</accession>
<dbReference type="RefSeq" id="WP_269895754.1">
    <property type="nucleotide sequence ID" value="NZ_JAPZPY010000010.1"/>
</dbReference>
<dbReference type="SUPFAM" id="SSF56112">
    <property type="entry name" value="Protein kinase-like (PK-like)"/>
    <property type="match status" value="1"/>
</dbReference>
<dbReference type="Pfam" id="PF01636">
    <property type="entry name" value="APH"/>
    <property type="match status" value="1"/>
</dbReference>
<dbReference type="CDD" id="cd05154">
    <property type="entry name" value="ACAD10_11_N-like"/>
    <property type="match status" value="1"/>
</dbReference>
<dbReference type="InterPro" id="IPR051678">
    <property type="entry name" value="AGP_Transferase"/>
</dbReference>
<evidence type="ECO:0000313" key="2">
    <source>
        <dbReference type="EMBL" id="MCZ8381199.1"/>
    </source>
</evidence>
<dbReference type="InterPro" id="IPR002575">
    <property type="entry name" value="Aminoglycoside_PTrfase"/>
</dbReference>
<feature type="domain" description="Aminoglycoside phosphotransferase" evidence="1">
    <location>
        <begin position="31"/>
        <end position="247"/>
    </location>
</feature>
<dbReference type="InterPro" id="IPR041726">
    <property type="entry name" value="ACAD10_11_N"/>
</dbReference>
<name>A0ABT4PX93_9MYCO</name>
<dbReference type="Proteomes" id="UP001142153">
    <property type="component" value="Unassembled WGS sequence"/>
</dbReference>
<reference evidence="2" key="1">
    <citation type="submission" date="2022-12" db="EMBL/GenBank/DDBJ databases">
        <authorList>
            <person name="Deng Y."/>
            <person name="Zhang Y.-Q."/>
        </authorList>
    </citation>
    <scope>NUCLEOTIDE SEQUENCE</scope>
    <source>
        <strain evidence="2">CPCC 205372</strain>
    </source>
</reference>
<dbReference type="Gene3D" id="3.90.1200.10">
    <property type="match status" value="1"/>
</dbReference>
<evidence type="ECO:0000259" key="1">
    <source>
        <dbReference type="Pfam" id="PF01636"/>
    </source>
</evidence>